<name>A0A0S2KLU1_9BACT</name>
<gene>
    <name evidence="1" type="ORF">AS203_09380</name>
</gene>
<proteinExistence type="predicted"/>
<accession>A0A0S2KLU1</accession>
<dbReference type="STRING" id="76123.AS203_09380"/>
<dbReference type="Proteomes" id="UP000056252">
    <property type="component" value="Chromosome"/>
</dbReference>
<dbReference type="eggNOG" id="ENOG502ZBW2">
    <property type="taxonomic scope" value="Bacteria"/>
</dbReference>
<dbReference type="KEGG" id="peo:AS203_09380"/>
<dbReference type="AlphaFoldDB" id="A0A0S2KLU1"/>
<dbReference type="EMBL" id="CP013195">
    <property type="protein sequence ID" value="ALO49274.1"/>
    <property type="molecule type" value="Genomic_DNA"/>
</dbReference>
<reference evidence="2" key="1">
    <citation type="submission" date="2015-11" db="EMBL/GenBank/DDBJ databases">
        <authorList>
            <person name="Holder M.E."/>
            <person name="Ajami N.J."/>
            <person name="Petrosino J.F."/>
        </authorList>
    </citation>
    <scope>NUCLEOTIDE SEQUENCE [LARGE SCALE GENOMIC DNA]</scope>
    <source>
        <strain evidence="2">F0113</strain>
    </source>
</reference>
<protein>
    <submittedName>
        <fullName evidence="1">Uncharacterized protein</fullName>
    </submittedName>
</protein>
<organism evidence="1 2">
    <name type="scientific">Hoylesella enoeca</name>
    <dbReference type="NCBI Taxonomy" id="76123"/>
    <lineage>
        <taxon>Bacteria</taxon>
        <taxon>Pseudomonadati</taxon>
        <taxon>Bacteroidota</taxon>
        <taxon>Bacteroidia</taxon>
        <taxon>Bacteroidales</taxon>
        <taxon>Prevotellaceae</taxon>
        <taxon>Hoylesella</taxon>
    </lineage>
</organism>
<dbReference type="RefSeq" id="WP_025065442.1">
    <property type="nucleotide sequence ID" value="NZ_CP013195.1"/>
</dbReference>
<keyword evidence="2" id="KW-1185">Reference proteome</keyword>
<sequence>MPYRRLPKTDAARLKALKTLLDNNEVYTVRNRFIDWQTLNRAQPAYDRLLTACEQYRVCLQAQTRSSSRFDKLQHKASIYVSHFLQVLLMAVERGEIKRQHLTLYGLPHDATSLPNFKTTDGLIEWGKSVLEGEKARLKKGGRPIYNPTIGMVSTHWDIFKNIYEQQKILQSRTQKALEDIQKLRPEVDEILLDLWNQIEKHFENEPPEVRFEACRKFGVVYYYRRHEEHLY</sequence>
<evidence type="ECO:0000313" key="1">
    <source>
        <dbReference type="EMBL" id="ALO49274.1"/>
    </source>
</evidence>
<evidence type="ECO:0000313" key="2">
    <source>
        <dbReference type="Proteomes" id="UP000056252"/>
    </source>
</evidence>
<dbReference type="OrthoDB" id="1114533at2"/>